<protein>
    <submittedName>
        <fullName evidence="1">Uncharacterized protein</fullName>
    </submittedName>
</protein>
<gene>
    <name evidence="1" type="ORF">BRAD3257_1186</name>
</gene>
<name>A0A2U3PT45_9BRAD</name>
<evidence type="ECO:0000313" key="1">
    <source>
        <dbReference type="EMBL" id="SPP92323.1"/>
    </source>
</evidence>
<accession>A0A2U3PT45</accession>
<dbReference type="EMBL" id="LS398110">
    <property type="protein sequence ID" value="SPP92323.1"/>
    <property type="molecule type" value="Genomic_DNA"/>
</dbReference>
<organism evidence="1 2">
    <name type="scientific">Bradyrhizobium vignae</name>
    <dbReference type="NCBI Taxonomy" id="1549949"/>
    <lineage>
        <taxon>Bacteria</taxon>
        <taxon>Pseudomonadati</taxon>
        <taxon>Pseudomonadota</taxon>
        <taxon>Alphaproteobacteria</taxon>
        <taxon>Hyphomicrobiales</taxon>
        <taxon>Nitrobacteraceae</taxon>
        <taxon>Bradyrhizobium</taxon>
    </lineage>
</organism>
<dbReference type="AlphaFoldDB" id="A0A2U3PT45"/>
<evidence type="ECO:0000313" key="2">
    <source>
        <dbReference type="Proteomes" id="UP000246085"/>
    </source>
</evidence>
<dbReference type="Proteomes" id="UP000246085">
    <property type="component" value="Chromosome BRAD3257"/>
</dbReference>
<sequence>MGFSAMRGVYQPTREAATVLRLLVPDASRRSPARRLLAAWCAADPESIDAGMGPGSAAHR</sequence>
<proteinExistence type="predicted"/>
<dbReference type="KEGG" id="bvz:BRAD3257_1186"/>
<reference evidence="1 2" key="1">
    <citation type="submission" date="2018-03" db="EMBL/GenBank/DDBJ databases">
        <authorList>
            <person name="Gully D."/>
        </authorList>
    </citation>
    <scope>NUCLEOTIDE SEQUENCE [LARGE SCALE GENOMIC DNA]</scope>
    <source>
        <strain evidence="1">ORS3257</strain>
    </source>
</reference>